<evidence type="ECO:0000256" key="9">
    <source>
        <dbReference type="ARBA" id="ARBA00022827"/>
    </source>
</evidence>
<evidence type="ECO:0000313" key="16">
    <source>
        <dbReference type="EMBL" id="MBB5183689.1"/>
    </source>
</evidence>
<evidence type="ECO:0000313" key="17">
    <source>
        <dbReference type="Proteomes" id="UP000539953"/>
    </source>
</evidence>
<dbReference type="SMART" id="SM00904">
    <property type="entry name" value="Flavokinase"/>
    <property type="match status" value="1"/>
</dbReference>
<keyword evidence="17" id="KW-1185">Reference proteome</keyword>
<comment type="pathway">
    <text evidence="1 14">Cofactor biosynthesis; FAD biosynthesis; FAD from FMN: step 1/1.</text>
</comment>
<evidence type="ECO:0000256" key="12">
    <source>
        <dbReference type="ARBA" id="ARBA00047880"/>
    </source>
</evidence>
<keyword evidence="6 14" id="KW-0548">Nucleotidyltransferase</keyword>
<name>A0A7W8CZ42_9FIRM</name>
<evidence type="ECO:0000256" key="3">
    <source>
        <dbReference type="ARBA" id="ARBA00022630"/>
    </source>
</evidence>
<evidence type="ECO:0000256" key="5">
    <source>
        <dbReference type="ARBA" id="ARBA00022679"/>
    </source>
</evidence>
<dbReference type="InterPro" id="IPR002606">
    <property type="entry name" value="Riboflavin_kinase_bac"/>
</dbReference>
<evidence type="ECO:0000256" key="14">
    <source>
        <dbReference type="PIRNR" id="PIRNR004491"/>
    </source>
</evidence>
<dbReference type="Pfam" id="PF01687">
    <property type="entry name" value="Flavokinase"/>
    <property type="match status" value="1"/>
</dbReference>
<comment type="catalytic activity">
    <reaction evidence="13 14">
        <text>FMN + ATP + H(+) = FAD + diphosphate</text>
        <dbReference type="Rhea" id="RHEA:17237"/>
        <dbReference type="ChEBI" id="CHEBI:15378"/>
        <dbReference type="ChEBI" id="CHEBI:30616"/>
        <dbReference type="ChEBI" id="CHEBI:33019"/>
        <dbReference type="ChEBI" id="CHEBI:57692"/>
        <dbReference type="ChEBI" id="CHEBI:58210"/>
        <dbReference type="EC" id="2.7.7.2"/>
    </reaction>
</comment>
<evidence type="ECO:0000256" key="11">
    <source>
        <dbReference type="ARBA" id="ARBA00023268"/>
    </source>
</evidence>
<evidence type="ECO:0000256" key="10">
    <source>
        <dbReference type="ARBA" id="ARBA00022840"/>
    </source>
</evidence>
<dbReference type="InterPro" id="IPR015864">
    <property type="entry name" value="FAD_synthase"/>
</dbReference>
<dbReference type="CDD" id="cd02064">
    <property type="entry name" value="FAD_synthetase_N"/>
    <property type="match status" value="1"/>
</dbReference>
<dbReference type="InterPro" id="IPR004821">
    <property type="entry name" value="Cyt_trans-like"/>
</dbReference>
<keyword evidence="11" id="KW-0511">Multifunctional enzyme</keyword>
<keyword evidence="8 14" id="KW-0418">Kinase</keyword>
<dbReference type="AlphaFoldDB" id="A0A7W8CZ42"/>
<gene>
    <name evidence="16" type="ORF">HNQ47_001728</name>
</gene>
<evidence type="ECO:0000259" key="15">
    <source>
        <dbReference type="SMART" id="SM00904"/>
    </source>
</evidence>
<dbReference type="EC" id="2.7.7.2" evidence="14"/>
<keyword evidence="5 14" id="KW-0808">Transferase</keyword>
<dbReference type="GO" id="GO:0003919">
    <property type="term" value="F:FMN adenylyltransferase activity"/>
    <property type="evidence" value="ECO:0007669"/>
    <property type="project" value="UniProtKB-UniRule"/>
</dbReference>
<evidence type="ECO:0000256" key="7">
    <source>
        <dbReference type="ARBA" id="ARBA00022741"/>
    </source>
</evidence>
<dbReference type="InterPro" id="IPR023468">
    <property type="entry name" value="Riboflavin_kinase"/>
</dbReference>
<evidence type="ECO:0000256" key="13">
    <source>
        <dbReference type="ARBA" id="ARBA00049494"/>
    </source>
</evidence>
<dbReference type="NCBIfam" id="TIGR00125">
    <property type="entry name" value="cyt_tran_rel"/>
    <property type="match status" value="1"/>
</dbReference>
<comment type="pathway">
    <text evidence="2 14">Cofactor biosynthesis; FMN biosynthesis; FMN from riboflavin (ATP route): step 1/1.</text>
</comment>
<reference evidence="16 17" key="1">
    <citation type="submission" date="2020-08" db="EMBL/GenBank/DDBJ databases">
        <title>Genomic Encyclopedia of Type Strains, Phase IV (KMG-IV): sequencing the most valuable type-strain genomes for metagenomic binning, comparative biology and taxonomic classification.</title>
        <authorList>
            <person name="Goeker M."/>
        </authorList>
    </citation>
    <scope>NUCLEOTIDE SEQUENCE [LARGE SCALE GENOMIC DNA]</scope>
    <source>
        <strain evidence="16 17">DSM 25799</strain>
    </source>
</reference>
<evidence type="ECO:0000256" key="4">
    <source>
        <dbReference type="ARBA" id="ARBA00022643"/>
    </source>
</evidence>
<comment type="caution">
    <text evidence="16">The sequence shown here is derived from an EMBL/GenBank/DDBJ whole genome shotgun (WGS) entry which is preliminary data.</text>
</comment>
<dbReference type="InterPro" id="IPR014729">
    <property type="entry name" value="Rossmann-like_a/b/a_fold"/>
</dbReference>
<dbReference type="GO" id="GO:0009231">
    <property type="term" value="P:riboflavin biosynthetic process"/>
    <property type="evidence" value="ECO:0007669"/>
    <property type="project" value="InterPro"/>
</dbReference>
<dbReference type="GO" id="GO:0005524">
    <property type="term" value="F:ATP binding"/>
    <property type="evidence" value="ECO:0007669"/>
    <property type="project" value="UniProtKB-UniRule"/>
</dbReference>
<dbReference type="UniPathway" id="UPA00276">
    <property type="reaction ID" value="UER00406"/>
</dbReference>
<dbReference type="SUPFAM" id="SSF52374">
    <property type="entry name" value="Nucleotidylyl transferase"/>
    <property type="match status" value="1"/>
</dbReference>
<proteinExistence type="inferred from homology"/>
<comment type="similarity">
    <text evidence="14">Belongs to the ribF family.</text>
</comment>
<dbReference type="InterPro" id="IPR023465">
    <property type="entry name" value="Riboflavin_kinase_dom_sf"/>
</dbReference>
<keyword evidence="10 14" id="KW-0067">ATP-binding</keyword>
<evidence type="ECO:0000256" key="1">
    <source>
        <dbReference type="ARBA" id="ARBA00004726"/>
    </source>
</evidence>
<comment type="catalytic activity">
    <reaction evidence="12 14">
        <text>riboflavin + ATP = FMN + ADP + H(+)</text>
        <dbReference type="Rhea" id="RHEA:14357"/>
        <dbReference type="ChEBI" id="CHEBI:15378"/>
        <dbReference type="ChEBI" id="CHEBI:30616"/>
        <dbReference type="ChEBI" id="CHEBI:57986"/>
        <dbReference type="ChEBI" id="CHEBI:58210"/>
        <dbReference type="ChEBI" id="CHEBI:456216"/>
        <dbReference type="EC" id="2.7.1.26"/>
    </reaction>
</comment>
<dbReference type="GO" id="GO:0009398">
    <property type="term" value="P:FMN biosynthetic process"/>
    <property type="evidence" value="ECO:0007669"/>
    <property type="project" value="UniProtKB-UniRule"/>
</dbReference>
<dbReference type="GO" id="GO:0006747">
    <property type="term" value="P:FAD biosynthetic process"/>
    <property type="evidence" value="ECO:0007669"/>
    <property type="project" value="UniProtKB-UniRule"/>
</dbReference>
<dbReference type="Pfam" id="PF06574">
    <property type="entry name" value="FAD_syn"/>
    <property type="match status" value="1"/>
</dbReference>
<sequence>MEVVHINYKHVPALPGSVGCIGYFDGIHKGHQTLMKKAAALAEEKNIASSIVTFDPDPWKVFYPDRKITHLTTLSDRIKIAEHMNIDLFYILTFSREFAALPVDAFHEVLHTMKIRSLVCGFDFHYAVHNSGNTDTLIQQPYFDVHVIDSINEGNRKIASSRIEPLVMAGDVEQAARLLGYVYSIRGHVAHGYKRGTNLLKIPTANLNMHPEYALPAVGVYAGMVKVGTRLFGAMINIGSNPTFENETVTIEAHLHDFNEDIYGEEVRFYFLKKMRDEIKFDSFSALQKQLFYDIDHSRIVLKQNDDLVRTTARLWDVKQNFVNVQR</sequence>
<dbReference type="EC" id="2.7.1.26" evidence="14"/>
<accession>A0A7W8CZ42</accession>
<dbReference type="EMBL" id="JACHHK010000007">
    <property type="protein sequence ID" value="MBB5183689.1"/>
    <property type="molecule type" value="Genomic_DNA"/>
</dbReference>
<dbReference type="GO" id="GO:0008531">
    <property type="term" value="F:riboflavin kinase activity"/>
    <property type="evidence" value="ECO:0007669"/>
    <property type="project" value="UniProtKB-UniRule"/>
</dbReference>
<dbReference type="Gene3D" id="3.40.50.620">
    <property type="entry name" value="HUPs"/>
    <property type="match status" value="1"/>
</dbReference>
<dbReference type="InterPro" id="IPR015865">
    <property type="entry name" value="Riboflavin_kinase_bac/euk"/>
</dbReference>
<feature type="domain" description="Riboflavin kinase" evidence="15">
    <location>
        <begin position="178"/>
        <end position="303"/>
    </location>
</feature>
<dbReference type="PIRSF" id="PIRSF004491">
    <property type="entry name" value="FAD_Synth"/>
    <property type="match status" value="1"/>
</dbReference>
<evidence type="ECO:0000256" key="2">
    <source>
        <dbReference type="ARBA" id="ARBA00005201"/>
    </source>
</evidence>
<protein>
    <recommendedName>
        <fullName evidence="14">Riboflavin biosynthesis protein</fullName>
    </recommendedName>
    <domain>
        <recommendedName>
            <fullName evidence="14">Riboflavin kinase</fullName>
            <ecNumber evidence="14">2.7.1.26</ecNumber>
        </recommendedName>
        <alternativeName>
            <fullName evidence="14">Flavokinase</fullName>
        </alternativeName>
    </domain>
    <domain>
        <recommendedName>
            <fullName evidence="14">FMN adenylyltransferase</fullName>
            <ecNumber evidence="14">2.7.7.2</ecNumber>
        </recommendedName>
        <alternativeName>
            <fullName evidence="14">FAD pyrophosphorylase</fullName>
        </alternativeName>
        <alternativeName>
            <fullName evidence="14">FAD synthase</fullName>
        </alternativeName>
    </domain>
</protein>
<keyword evidence="3 14" id="KW-0285">Flavoprotein</keyword>
<dbReference type="Gene3D" id="2.40.30.30">
    <property type="entry name" value="Riboflavin kinase-like"/>
    <property type="match status" value="1"/>
</dbReference>
<keyword evidence="7 14" id="KW-0547">Nucleotide-binding</keyword>
<dbReference type="UniPathway" id="UPA00277">
    <property type="reaction ID" value="UER00407"/>
</dbReference>
<dbReference type="NCBIfam" id="TIGR00083">
    <property type="entry name" value="ribF"/>
    <property type="match status" value="1"/>
</dbReference>
<dbReference type="PANTHER" id="PTHR22749">
    <property type="entry name" value="RIBOFLAVIN KINASE/FMN ADENYLYLTRANSFERASE"/>
    <property type="match status" value="1"/>
</dbReference>
<dbReference type="SUPFAM" id="SSF82114">
    <property type="entry name" value="Riboflavin kinase-like"/>
    <property type="match status" value="1"/>
</dbReference>
<dbReference type="PANTHER" id="PTHR22749:SF6">
    <property type="entry name" value="RIBOFLAVIN KINASE"/>
    <property type="match status" value="1"/>
</dbReference>
<keyword evidence="9 14" id="KW-0274">FAD</keyword>
<evidence type="ECO:0000256" key="6">
    <source>
        <dbReference type="ARBA" id="ARBA00022695"/>
    </source>
</evidence>
<dbReference type="RefSeq" id="WP_183328984.1">
    <property type="nucleotide sequence ID" value="NZ_JACHHK010000007.1"/>
</dbReference>
<keyword evidence="4 14" id="KW-0288">FMN</keyword>
<evidence type="ECO:0000256" key="8">
    <source>
        <dbReference type="ARBA" id="ARBA00022777"/>
    </source>
</evidence>
<organism evidence="16 17">
    <name type="scientific">Catenisphaera adipataccumulans</name>
    <dbReference type="NCBI Taxonomy" id="700500"/>
    <lineage>
        <taxon>Bacteria</taxon>
        <taxon>Bacillati</taxon>
        <taxon>Bacillota</taxon>
        <taxon>Erysipelotrichia</taxon>
        <taxon>Erysipelotrichales</taxon>
        <taxon>Erysipelotrichaceae</taxon>
        <taxon>Catenisphaera</taxon>
    </lineage>
</organism>
<dbReference type="Proteomes" id="UP000539953">
    <property type="component" value="Unassembled WGS sequence"/>
</dbReference>